<name>A0A2A4GEE7_9FLAO</name>
<evidence type="ECO:0000313" key="6">
    <source>
        <dbReference type="Proteomes" id="UP000219559"/>
    </source>
</evidence>
<dbReference type="Pfam" id="PF01551">
    <property type="entry name" value="Peptidase_M23"/>
    <property type="match status" value="1"/>
</dbReference>
<evidence type="ECO:0000256" key="1">
    <source>
        <dbReference type="ARBA" id="ARBA00022729"/>
    </source>
</evidence>
<feature type="domain" description="M23ase beta-sheet core" evidence="4">
    <location>
        <begin position="307"/>
        <end position="400"/>
    </location>
</feature>
<sequence>MRAKPKYLFLLFCALMASFLTLAQTQEQKELEAQRKRLQKEIAEMNRLLSAERKEKGSVLDQMEALDTRINKRQQLIRLTNRESNLLNRQIHANVRQVGKLKNDLKLLREDYAAMIQKSYQNRSQQNRVMFLLSAENFLQAYKRLQYLKQYASYRKEQGEQIVVKTEVLTKKNQELAEQRKTKEALLAANRKERQALMAEKETQNSLLASIKKNESKYAASLKKKQQEARRIDREIDKLIRAAIAASNKKSGKKGSSTKFALTPEAKLVADNFSANKGRHIWPVERGIISKGFGVYKDAVYPGIKHQNNGVIIATDAGTPARSIFKGEVIAILSVPGGNLGVQVKHGNYITTYYNLSKLYVKKGDKVAAKEALGEIYTNRNTQQTRLKFYLYQDSKKLNPQQWIHPL</sequence>
<evidence type="ECO:0000256" key="3">
    <source>
        <dbReference type="SAM" id="SignalP"/>
    </source>
</evidence>
<feature type="coiled-coil region" evidence="2">
    <location>
        <begin position="21"/>
        <end position="55"/>
    </location>
</feature>
<dbReference type="PANTHER" id="PTHR21666">
    <property type="entry name" value="PEPTIDASE-RELATED"/>
    <property type="match status" value="1"/>
</dbReference>
<dbReference type="SUPFAM" id="SSF51261">
    <property type="entry name" value="Duplicated hybrid motif"/>
    <property type="match status" value="1"/>
</dbReference>
<dbReference type="InterPro" id="IPR050570">
    <property type="entry name" value="Cell_wall_metabolism_enzyme"/>
</dbReference>
<dbReference type="AlphaFoldDB" id="A0A2A4GEE7"/>
<dbReference type="EMBL" id="NBWU01000001">
    <property type="protein sequence ID" value="PCE66384.1"/>
    <property type="molecule type" value="Genomic_DNA"/>
</dbReference>
<keyword evidence="6" id="KW-1185">Reference proteome</keyword>
<keyword evidence="1 3" id="KW-0732">Signal</keyword>
<organism evidence="5 6">
    <name type="scientific">Sediminicola luteus</name>
    <dbReference type="NCBI Taxonomy" id="319238"/>
    <lineage>
        <taxon>Bacteria</taxon>
        <taxon>Pseudomonadati</taxon>
        <taxon>Bacteroidota</taxon>
        <taxon>Flavobacteriia</taxon>
        <taxon>Flavobacteriales</taxon>
        <taxon>Flavobacteriaceae</taxon>
        <taxon>Sediminicola</taxon>
    </lineage>
</organism>
<dbReference type="OrthoDB" id="9815884at2"/>
<dbReference type="CDD" id="cd12797">
    <property type="entry name" value="M23_peptidase"/>
    <property type="match status" value="1"/>
</dbReference>
<dbReference type="InterPro" id="IPR016047">
    <property type="entry name" value="M23ase_b-sheet_dom"/>
</dbReference>
<dbReference type="Proteomes" id="UP000219559">
    <property type="component" value="Unassembled WGS sequence"/>
</dbReference>
<proteinExistence type="predicted"/>
<feature type="chain" id="PRO_5012946527" evidence="3">
    <location>
        <begin position="24"/>
        <end position="407"/>
    </location>
</feature>
<dbReference type="InterPro" id="IPR011055">
    <property type="entry name" value="Dup_hybrid_motif"/>
</dbReference>
<protein>
    <submittedName>
        <fullName evidence="5">Peptidase M23</fullName>
    </submittedName>
</protein>
<dbReference type="GO" id="GO:0004222">
    <property type="term" value="F:metalloendopeptidase activity"/>
    <property type="evidence" value="ECO:0007669"/>
    <property type="project" value="TreeGrafter"/>
</dbReference>
<evidence type="ECO:0000259" key="4">
    <source>
        <dbReference type="Pfam" id="PF01551"/>
    </source>
</evidence>
<gene>
    <name evidence="5" type="ORF">B7P33_03565</name>
</gene>
<evidence type="ECO:0000313" key="5">
    <source>
        <dbReference type="EMBL" id="PCE66384.1"/>
    </source>
</evidence>
<feature type="signal peptide" evidence="3">
    <location>
        <begin position="1"/>
        <end position="23"/>
    </location>
</feature>
<reference evidence="5 6" key="1">
    <citation type="submission" date="2017-04" db="EMBL/GenBank/DDBJ databases">
        <title>A new member of the family Flavobacteriaceae isolated from ascidians.</title>
        <authorList>
            <person name="Chen L."/>
        </authorList>
    </citation>
    <scope>NUCLEOTIDE SEQUENCE [LARGE SCALE GENOMIC DNA]</scope>
    <source>
        <strain evidence="5 6">HQA918</strain>
    </source>
</reference>
<dbReference type="Gene3D" id="2.70.70.10">
    <property type="entry name" value="Glucose Permease (Domain IIA)"/>
    <property type="match status" value="1"/>
</dbReference>
<accession>A0A2A4GEE7</accession>
<dbReference type="Gene3D" id="6.10.250.3150">
    <property type="match status" value="1"/>
</dbReference>
<comment type="caution">
    <text evidence="5">The sequence shown here is derived from an EMBL/GenBank/DDBJ whole genome shotgun (WGS) entry which is preliminary data.</text>
</comment>
<evidence type="ECO:0000256" key="2">
    <source>
        <dbReference type="SAM" id="Coils"/>
    </source>
</evidence>
<dbReference type="PANTHER" id="PTHR21666:SF289">
    <property type="entry name" value="L-ALA--D-GLU ENDOPEPTIDASE"/>
    <property type="match status" value="1"/>
</dbReference>
<keyword evidence="2" id="KW-0175">Coiled coil</keyword>